<dbReference type="Proteomes" id="UP001295469">
    <property type="component" value="Chromosome A04"/>
</dbReference>
<accession>A0A817B2X4</accession>
<name>A0A817B2X4_BRANA</name>
<proteinExistence type="predicted"/>
<evidence type="ECO:0000313" key="1">
    <source>
        <dbReference type="EMBL" id="CAF2292501.1"/>
    </source>
</evidence>
<dbReference type="EMBL" id="HG994358">
    <property type="protein sequence ID" value="CAF2292501.1"/>
    <property type="molecule type" value="Genomic_DNA"/>
</dbReference>
<organism evidence="1">
    <name type="scientific">Brassica napus</name>
    <name type="common">Rape</name>
    <dbReference type="NCBI Taxonomy" id="3708"/>
    <lineage>
        <taxon>Eukaryota</taxon>
        <taxon>Viridiplantae</taxon>
        <taxon>Streptophyta</taxon>
        <taxon>Embryophyta</taxon>
        <taxon>Tracheophyta</taxon>
        <taxon>Spermatophyta</taxon>
        <taxon>Magnoliopsida</taxon>
        <taxon>eudicotyledons</taxon>
        <taxon>Gunneridae</taxon>
        <taxon>Pentapetalae</taxon>
        <taxon>rosids</taxon>
        <taxon>malvids</taxon>
        <taxon>Brassicales</taxon>
        <taxon>Brassicaceae</taxon>
        <taxon>Brassiceae</taxon>
        <taxon>Brassica</taxon>
    </lineage>
</organism>
<dbReference type="AlphaFoldDB" id="A0A817B2X4"/>
<reference evidence="1" key="1">
    <citation type="submission" date="2021-01" db="EMBL/GenBank/DDBJ databases">
        <authorList>
            <consortium name="Genoscope - CEA"/>
            <person name="William W."/>
        </authorList>
    </citation>
    <scope>NUCLEOTIDE SEQUENCE</scope>
</reference>
<sequence>MVDVIGLMQRCSLYLLFLHLSTFSAHYGSLRRFLLMNMWFLLLLHSLCTSAIWNEM</sequence>
<gene>
    <name evidence="1" type="ORF">DARMORV10_A04P27760.1</name>
</gene>
<protein>
    <submittedName>
        <fullName evidence="1">(rape) hypothetical protein</fullName>
    </submittedName>
</protein>